<feature type="compositionally biased region" description="Low complexity" evidence="1">
    <location>
        <begin position="1"/>
        <end position="10"/>
    </location>
</feature>
<name>A0ABP0QL86_9DINO</name>
<evidence type="ECO:0000313" key="4">
    <source>
        <dbReference type="Proteomes" id="UP001642464"/>
    </source>
</evidence>
<feature type="transmembrane region" description="Helical" evidence="2">
    <location>
        <begin position="398"/>
        <end position="416"/>
    </location>
</feature>
<dbReference type="EMBL" id="CAXAMM010039795">
    <property type="protein sequence ID" value="CAK9089028.1"/>
    <property type="molecule type" value="Genomic_DNA"/>
</dbReference>
<protein>
    <submittedName>
        <fullName evidence="3">Sodium-coupled neutral amino acid transporter 6</fullName>
    </submittedName>
</protein>
<feature type="transmembrane region" description="Helical" evidence="2">
    <location>
        <begin position="234"/>
        <end position="253"/>
    </location>
</feature>
<feature type="region of interest" description="Disordered" evidence="1">
    <location>
        <begin position="764"/>
        <end position="794"/>
    </location>
</feature>
<feature type="region of interest" description="Disordered" evidence="1">
    <location>
        <begin position="699"/>
        <end position="735"/>
    </location>
</feature>
<keyword evidence="2" id="KW-0472">Membrane</keyword>
<accession>A0ABP0QL86</accession>
<feature type="compositionally biased region" description="Low complexity" evidence="1">
    <location>
        <begin position="764"/>
        <end position="776"/>
    </location>
</feature>
<sequence>MVPRPSEAAPVSPPPPTEAPETPRKAHEARKRVSVSSLASSVDSELLRAVPLNLVLAGCGKAWINQADEYHRSERVNAIDAFLSHDWGTRRWLKTATLLVYFNSVPAAVASLLMCILVCVLIIFRVLDGWLPGTLAIHGAYWFVFVYWQSIRGLYKKNMVFLDRTCIAQHDTDLKKQGILSLGGFLSKSRKLVVLWSPRYFTRLWTAFELSAFLREDVGRAKDILFAPASMGPLLLYFSVFETLLITSFHLFLERYVQSVLQEQTTYLQQDKGSLSGLGHLTVAMLVICAPAFLVIAPLVLYLGTMQMKALLQLRKQLDDFKIRHAQCSCCQMDHRHPDTGEEILCDRMLVFQTLKRWYPNETSSDAYLDRFDEMVHTKLGGFVGHVLGAGAPPLRHVVAITVHPLLGFLCFYVYLTVNEHLFPWSALGWMIGWFQAPPMVYLAFWEFLQLWRMGARFSSARCPLWLILFLGAATGIGFNDVEEAEDRNEKHVIATWPWRSFYGTWRPNGWFKMSRKYTGREGDDWGWAMRPPPLLIEIEHVNLESPSPDANRDWNGLYLYVTKSPPFGERPLALIKEKNVEEFFEKVNWHMLFVRLHKWNLWGGKAAVRRHVVEMDVEAEGLGVPLPDDVAAAQLRPKPLCELHLRPLLSRTEGLRVFRVQERLNYLSREDTFPESKHIVLPNLRSWVAEQPDIREEADRLSIESESVQETVSLPVSRSESETEAEAQTPPPLLVRLTASRASTLAGVSVTRNNPLLRQQFASPTASLAAPSTASPTPPKANPPTQRPPQVDLTVHRPPQVDLTVQRPPLLALTPERLGQLEARHHLGRRPIPANTKLILSWDFHQVLDCFRYSNTRKVHCQQGWLPQEVRSAVADLQSDQICQVVVSYCHNPDTVQNVLRHTLPQAEFSGVYITRKPDGPKGKLQLLLSLQGPGVYLAHVDDSPEVLSEIQNHIESHPYCGLDIVGLVVPRKRQIAGVKYCRNVREIVDNIVATRRWH</sequence>
<feature type="transmembrane region" description="Helical" evidence="2">
    <location>
        <begin position="281"/>
        <end position="303"/>
    </location>
</feature>
<keyword evidence="2" id="KW-1133">Transmembrane helix</keyword>
<feature type="transmembrane region" description="Helical" evidence="2">
    <location>
        <begin position="461"/>
        <end position="479"/>
    </location>
</feature>
<feature type="compositionally biased region" description="Pro residues" evidence="1">
    <location>
        <begin position="777"/>
        <end position="788"/>
    </location>
</feature>
<evidence type="ECO:0000313" key="3">
    <source>
        <dbReference type="EMBL" id="CAK9089028.1"/>
    </source>
</evidence>
<dbReference type="Proteomes" id="UP001642464">
    <property type="component" value="Unassembled WGS sequence"/>
</dbReference>
<feature type="compositionally biased region" description="Polar residues" evidence="1">
    <location>
        <begin position="705"/>
        <end position="719"/>
    </location>
</feature>
<comment type="caution">
    <text evidence="3">The sequence shown here is derived from an EMBL/GenBank/DDBJ whole genome shotgun (WGS) entry which is preliminary data.</text>
</comment>
<evidence type="ECO:0000256" key="2">
    <source>
        <dbReference type="SAM" id="Phobius"/>
    </source>
</evidence>
<proteinExistence type="predicted"/>
<reference evidence="3 4" key="1">
    <citation type="submission" date="2024-02" db="EMBL/GenBank/DDBJ databases">
        <authorList>
            <person name="Chen Y."/>
            <person name="Shah S."/>
            <person name="Dougan E. K."/>
            <person name="Thang M."/>
            <person name="Chan C."/>
        </authorList>
    </citation>
    <scope>NUCLEOTIDE SEQUENCE [LARGE SCALE GENOMIC DNA]</scope>
</reference>
<feature type="transmembrane region" description="Helical" evidence="2">
    <location>
        <begin position="428"/>
        <end position="449"/>
    </location>
</feature>
<organism evidence="3 4">
    <name type="scientific">Durusdinium trenchii</name>
    <dbReference type="NCBI Taxonomy" id="1381693"/>
    <lineage>
        <taxon>Eukaryota</taxon>
        <taxon>Sar</taxon>
        <taxon>Alveolata</taxon>
        <taxon>Dinophyceae</taxon>
        <taxon>Suessiales</taxon>
        <taxon>Symbiodiniaceae</taxon>
        <taxon>Durusdinium</taxon>
    </lineage>
</organism>
<feature type="region of interest" description="Disordered" evidence="1">
    <location>
        <begin position="1"/>
        <end position="30"/>
    </location>
</feature>
<keyword evidence="2" id="KW-0812">Transmembrane</keyword>
<keyword evidence="4" id="KW-1185">Reference proteome</keyword>
<evidence type="ECO:0000256" key="1">
    <source>
        <dbReference type="SAM" id="MobiDB-lite"/>
    </source>
</evidence>
<feature type="transmembrane region" description="Helical" evidence="2">
    <location>
        <begin position="130"/>
        <end position="148"/>
    </location>
</feature>
<feature type="transmembrane region" description="Helical" evidence="2">
    <location>
        <begin position="98"/>
        <end position="124"/>
    </location>
</feature>
<gene>
    <name evidence="3" type="ORF">SCF082_LOCUS42027</name>
</gene>